<evidence type="ECO:0000256" key="1">
    <source>
        <dbReference type="SAM" id="MobiDB-lite"/>
    </source>
</evidence>
<reference evidence="2" key="1">
    <citation type="submission" date="2021-02" db="EMBL/GenBank/DDBJ databases">
        <authorList>
            <person name="Nowell W R."/>
        </authorList>
    </citation>
    <scope>NUCLEOTIDE SEQUENCE</scope>
</reference>
<dbReference type="Proteomes" id="UP000663873">
    <property type="component" value="Unassembled WGS sequence"/>
</dbReference>
<evidence type="ECO:0000313" key="3">
    <source>
        <dbReference type="Proteomes" id="UP000663873"/>
    </source>
</evidence>
<feature type="non-terminal residue" evidence="2">
    <location>
        <position position="111"/>
    </location>
</feature>
<name>A0A821R359_9BILA</name>
<feature type="non-terminal residue" evidence="2">
    <location>
        <position position="1"/>
    </location>
</feature>
<accession>A0A821R359</accession>
<keyword evidence="3" id="KW-1185">Reference proteome</keyword>
<proteinExistence type="predicted"/>
<comment type="caution">
    <text evidence="2">The sequence shown here is derived from an EMBL/GenBank/DDBJ whole genome shotgun (WGS) entry which is preliminary data.</text>
</comment>
<sequence>FDDLFDIEYGLASKTLSTLSSSAPNNDTNNITSDSLVSSTNPKLLAAMTLRPRKNRLYYAEESISRDSDIHNHHDSTDTSNSTFNRKSKVTSKFSQNYFDVAKLQFEQDRD</sequence>
<feature type="compositionally biased region" description="Basic and acidic residues" evidence="1">
    <location>
        <begin position="64"/>
        <end position="77"/>
    </location>
</feature>
<dbReference type="AlphaFoldDB" id="A0A821R359"/>
<protein>
    <submittedName>
        <fullName evidence="2">Uncharacterized protein</fullName>
    </submittedName>
</protein>
<gene>
    <name evidence="2" type="ORF">UJA718_LOCUS42799</name>
</gene>
<feature type="region of interest" description="Disordered" evidence="1">
    <location>
        <begin position="64"/>
        <end position="86"/>
    </location>
</feature>
<evidence type="ECO:0000313" key="2">
    <source>
        <dbReference type="EMBL" id="CAF4835406.1"/>
    </source>
</evidence>
<organism evidence="2 3">
    <name type="scientific">Rotaria socialis</name>
    <dbReference type="NCBI Taxonomy" id="392032"/>
    <lineage>
        <taxon>Eukaryota</taxon>
        <taxon>Metazoa</taxon>
        <taxon>Spiralia</taxon>
        <taxon>Gnathifera</taxon>
        <taxon>Rotifera</taxon>
        <taxon>Eurotatoria</taxon>
        <taxon>Bdelloidea</taxon>
        <taxon>Philodinida</taxon>
        <taxon>Philodinidae</taxon>
        <taxon>Rotaria</taxon>
    </lineage>
</organism>
<dbReference type="EMBL" id="CAJOBP010056579">
    <property type="protein sequence ID" value="CAF4835406.1"/>
    <property type="molecule type" value="Genomic_DNA"/>
</dbReference>